<evidence type="ECO:0000313" key="2">
    <source>
        <dbReference type="EMBL" id="CAJ1582503.1"/>
    </source>
</evidence>
<evidence type="ECO:0000313" key="3">
    <source>
        <dbReference type="Proteomes" id="UP001190466"/>
    </source>
</evidence>
<sequence length="281" mass="31361">MTNGQQYHVYTDGDAPNRMDDKPFLVFDLLDIDRTLVPEIQKFSKESFDIDSVVNAAEELKYIGGIRRIIATEVKEPSEEWVRFFVSRIYEGRTTQRIIDQFRPLVAKALNQYVSDQVNTRLKTALGDDAPDPNRSTEIEPPAAPGPPIGQPAIGEATTQLDGITDPGVVTTDEELEGFNIVRAIAVSEVAPERVHYRDSKSYFAILLDDNNRKPIIRLNLNGKSVKFVTTFEQGKDAGVRRDITSVVDIYKVATEEIRETIRRYESSGANAGLASEPIAT</sequence>
<accession>A0ABM9MDC1</accession>
<dbReference type="EMBL" id="OY726395">
    <property type="protein sequence ID" value="CAJ1582503.1"/>
    <property type="molecule type" value="Genomic_DNA"/>
</dbReference>
<dbReference type="RefSeq" id="WP_316516516.1">
    <property type="nucleotide sequence ID" value="NZ_OY726395.1"/>
</dbReference>
<reference evidence="2 3" key="1">
    <citation type="submission" date="2023-08" db="EMBL/GenBank/DDBJ databases">
        <authorList>
            <person name="Folkvardsen B D."/>
            <person name="Norman A."/>
        </authorList>
    </citation>
    <scope>NUCLEOTIDE SEQUENCE [LARGE SCALE GENOMIC DNA]</scope>
    <source>
        <strain evidence="2 3">Mu0050</strain>
    </source>
</reference>
<organism evidence="2 3">
    <name type="scientific">[Mycobacterium] wendilense</name>
    <dbReference type="NCBI Taxonomy" id="3064284"/>
    <lineage>
        <taxon>Bacteria</taxon>
        <taxon>Bacillati</taxon>
        <taxon>Actinomycetota</taxon>
        <taxon>Actinomycetes</taxon>
        <taxon>Mycobacteriales</taxon>
        <taxon>Mycobacteriaceae</taxon>
        <taxon>Mycolicibacter</taxon>
    </lineage>
</organism>
<feature type="region of interest" description="Disordered" evidence="1">
    <location>
        <begin position="124"/>
        <end position="155"/>
    </location>
</feature>
<gene>
    <name evidence="2" type="ORF">MU0050_002129</name>
</gene>
<keyword evidence="3" id="KW-1185">Reference proteome</keyword>
<protein>
    <submittedName>
        <fullName evidence="2">Uncharacterized protein</fullName>
    </submittedName>
</protein>
<dbReference type="Proteomes" id="UP001190466">
    <property type="component" value="Chromosome"/>
</dbReference>
<proteinExistence type="predicted"/>
<name>A0ABM9MDC1_9MYCO</name>
<evidence type="ECO:0000256" key="1">
    <source>
        <dbReference type="SAM" id="MobiDB-lite"/>
    </source>
</evidence>